<evidence type="ECO:0000313" key="10">
    <source>
        <dbReference type="Proteomes" id="UP000549882"/>
    </source>
</evidence>
<dbReference type="GO" id="GO:0030091">
    <property type="term" value="P:protein repair"/>
    <property type="evidence" value="ECO:0007669"/>
    <property type="project" value="UniProtKB-UniRule"/>
</dbReference>
<dbReference type="GO" id="GO:0000179">
    <property type="term" value="F:rRNA (adenine-N6,N6-)-dimethyltransferase activity"/>
    <property type="evidence" value="ECO:0007669"/>
    <property type="project" value="InterPro"/>
</dbReference>
<dbReference type="NCBIfam" id="TIGR00080">
    <property type="entry name" value="pimt"/>
    <property type="match status" value="1"/>
</dbReference>
<keyword evidence="4 7" id="KW-0489">Methyltransferase</keyword>
<keyword evidence="6 7" id="KW-0949">S-adenosyl-L-methionine</keyword>
<dbReference type="InterPro" id="IPR029063">
    <property type="entry name" value="SAM-dependent_MTases_sf"/>
</dbReference>
<evidence type="ECO:0000256" key="7">
    <source>
        <dbReference type="HAMAP-Rule" id="MF_00090"/>
    </source>
</evidence>
<evidence type="ECO:0000256" key="3">
    <source>
        <dbReference type="ARBA" id="ARBA00022490"/>
    </source>
</evidence>
<dbReference type="InterPro" id="IPR020598">
    <property type="entry name" value="rRNA_Ade_methylase_Trfase_N"/>
</dbReference>
<feature type="active site" evidence="7">
    <location>
        <position position="58"/>
    </location>
</feature>
<sequence>MHERLRMVEKQIAGRGIRDPALLDAMRLVPREKFVEKGFEIFAYNDCPLPIGKGQTISQPYMVALMIEAAEVKPDDTVLEIGAGLGYATAILSRMAGHVFAVERHASLAAGAAERLQRLGYDNIDLRCGDGSKGWPKAAPFGAIIVSAAAPEVPQALKEQLATGGRLVIPVGREEYRQTLLKIVRKGPDDFTTQTLGAVIFVPLISERGGTEDYS</sequence>
<dbReference type="SMART" id="SM00650">
    <property type="entry name" value="rADc"/>
    <property type="match status" value="1"/>
</dbReference>
<dbReference type="Proteomes" id="UP000549882">
    <property type="component" value="Unassembled WGS sequence"/>
</dbReference>
<accession>A0A7W8XS67</accession>
<dbReference type="HAMAP" id="MF_00090">
    <property type="entry name" value="PIMT"/>
    <property type="match status" value="1"/>
</dbReference>
<gene>
    <name evidence="7" type="primary">pcm</name>
    <name evidence="9" type="ORF">GGD50_003188</name>
</gene>
<protein>
    <recommendedName>
        <fullName evidence="7">Protein-L-isoaspartate O-methyltransferase</fullName>
        <ecNumber evidence="7">2.1.1.77</ecNumber>
    </recommendedName>
    <alternativeName>
        <fullName evidence="7">L-isoaspartyl protein carboxyl methyltransferase</fullName>
    </alternativeName>
    <alternativeName>
        <fullName evidence="7">Protein L-isoaspartyl methyltransferase</fullName>
    </alternativeName>
    <alternativeName>
        <fullName evidence="7">Protein-beta-aspartate methyltransferase</fullName>
        <shortName evidence="7">PIMT</shortName>
    </alternativeName>
</protein>
<comment type="function">
    <text evidence="7">Catalyzes the methyl esterification of L-isoaspartyl residues in peptides and proteins that result from spontaneous decomposition of normal L-aspartyl and L-asparaginyl residues. It plays a role in the repair and/or degradation of damaged proteins.</text>
</comment>
<name>A0A7W8XS67_9HYPH</name>
<evidence type="ECO:0000256" key="5">
    <source>
        <dbReference type="ARBA" id="ARBA00022679"/>
    </source>
</evidence>
<evidence type="ECO:0000256" key="4">
    <source>
        <dbReference type="ARBA" id="ARBA00022603"/>
    </source>
</evidence>
<comment type="subcellular location">
    <subcellularLocation>
        <location evidence="1 7">Cytoplasm</location>
    </subcellularLocation>
</comment>
<dbReference type="RefSeq" id="WP_183938241.1">
    <property type="nucleotide sequence ID" value="NZ_JACHBI010000005.1"/>
</dbReference>
<evidence type="ECO:0000256" key="6">
    <source>
        <dbReference type="ARBA" id="ARBA00022691"/>
    </source>
</evidence>
<feature type="domain" description="Ribosomal RNA adenine methylase transferase N-terminal" evidence="8">
    <location>
        <begin position="62"/>
        <end position="187"/>
    </location>
</feature>
<dbReference type="Pfam" id="PF01135">
    <property type="entry name" value="PCMT"/>
    <property type="match status" value="1"/>
</dbReference>
<dbReference type="FunFam" id="3.40.50.150:FF:000010">
    <property type="entry name" value="Protein-L-isoaspartate O-methyltransferase"/>
    <property type="match status" value="1"/>
</dbReference>
<dbReference type="EMBL" id="JACHBI010000005">
    <property type="protein sequence ID" value="MBB5574561.1"/>
    <property type="molecule type" value="Genomic_DNA"/>
</dbReference>
<evidence type="ECO:0000256" key="1">
    <source>
        <dbReference type="ARBA" id="ARBA00004496"/>
    </source>
</evidence>
<dbReference type="GO" id="GO:0004719">
    <property type="term" value="F:protein-L-isoaspartate (D-aspartate) O-methyltransferase activity"/>
    <property type="evidence" value="ECO:0007669"/>
    <property type="project" value="UniProtKB-UniRule"/>
</dbReference>
<reference evidence="9 10" key="1">
    <citation type="submission" date="2020-08" db="EMBL/GenBank/DDBJ databases">
        <title>Genomic Encyclopedia of Type Strains, Phase IV (KMG-V): Genome sequencing to study the core and pangenomes of soil and plant-associated prokaryotes.</title>
        <authorList>
            <person name="Whitman W."/>
        </authorList>
    </citation>
    <scope>NUCLEOTIDE SEQUENCE [LARGE SCALE GENOMIC DNA]</scope>
    <source>
        <strain evidence="9 10">SEMIA 4064</strain>
    </source>
</reference>
<evidence type="ECO:0000256" key="2">
    <source>
        <dbReference type="ARBA" id="ARBA00005369"/>
    </source>
</evidence>
<evidence type="ECO:0000259" key="8">
    <source>
        <dbReference type="SMART" id="SM00650"/>
    </source>
</evidence>
<dbReference type="Gene3D" id="3.40.50.150">
    <property type="entry name" value="Vaccinia Virus protein VP39"/>
    <property type="match status" value="1"/>
</dbReference>
<dbReference type="InterPro" id="IPR000682">
    <property type="entry name" value="PCMT"/>
</dbReference>
<proteinExistence type="inferred from homology"/>
<dbReference type="SUPFAM" id="SSF53335">
    <property type="entry name" value="S-adenosyl-L-methionine-dependent methyltransferases"/>
    <property type="match status" value="1"/>
</dbReference>
<dbReference type="GO" id="GO:0005737">
    <property type="term" value="C:cytoplasm"/>
    <property type="evidence" value="ECO:0007669"/>
    <property type="project" value="UniProtKB-SubCell"/>
</dbReference>
<dbReference type="AlphaFoldDB" id="A0A7W8XS67"/>
<dbReference type="NCBIfam" id="NF001453">
    <property type="entry name" value="PRK00312.1"/>
    <property type="match status" value="1"/>
</dbReference>
<comment type="catalytic activity">
    <reaction evidence="7">
        <text>[protein]-L-isoaspartate + S-adenosyl-L-methionine = [protein]-L-isoaspartate alpha-methyl ester + S-adenosyl-L-homocysteine</text>
        <dbReference type="Rhea" id="RHEA:12705"/>
        <dbReference type="Rhea" id="RHEA-COMP:12143"/>
        <dbReference type="Rhea" id="RHEA-COMP:12144"/>
        <dbReference type="ChEBI" id="CHEBI:57856"/>
        <dbReference type="ChEBI" id="CHEBI:59789"/>
        <dbReference type="ChEBI" id="CHEBI:90596"/>
        <dbReference type="ChEBI" id="CHEBI:90598"/>
        <dbReference type="EC" id="2.1.1.77"/>
    </reaction>
</comment>
<comment type="caution">
    <text evidence="9">The sequence shown here is derived from an EMBL/GenBank/DDBJ whole genome shotgun (WGS) entry which is preliminary data.</text>
</comment>
<keyword evidence="5 7" id="KW-0808">Transferase</keyword>
<comment type="similarity">
    <text evidence="2 7">Belongs to the methyltransferase superfamily. L-isoaspartyl/D-aspartyl protein methyltransferase family.</text>
</comment>
<keyword evidence="3 7" id="KW-0963">Cytoplasm</keyword>
<dbReference type="CDD" id="cd02440">
    <property type="entry name" value="AdoMet_MTases"/>
    <property type="match status" value="1"/>
</dbReference>
<evidence type="ECO:0000313" key="9">
    <source>
        <dbReference type="EMBL" id="MBB5574561.1"/>
    </source>
</evidence>
<organism evidence="9 10">
    <name type="scientific">Rhizobium paranaense</name>
    <dbReference type="NCBI Taxonomy" id="1650438"/>
    <lineage>
        <taxon>Bacteria</taxon>
        <taxon>Pseudomonadati</taxon>
        <taxon>Pseudomonadota</taxon>
        <taxon>Alphaproteobacteria</taxon>
        <taxon>Hyphomicrobiales</taxon>
        <taxon>Rhizobiaceae</taxon>
        <taxon>Rhizobium/Agrobacterium group</taxon>
        <taxon>Rhizobium</taxon>
    </lineage>
</organism>
<keyword evidence="10" id="KW-1185">Reference proteome</keyword>
<dbReference type="PANTHER" id="PTHR11579">
    <property type="entry name" value="PROTEIN-L-ISOASPARTATE O-METHYLTRANSFERASE"/>
    <property type="match status" value="1"/>
</dbReference>
<dbReference type="PANTHER" id="PTHR11579:SF0">
    <property type="entry name" value="PROTEIN-L-ISOASPARTATE(D-ASPARTATE) O-METHYLTRANSFERASE"/>
    <property type="match status" value="1"/>
</dbReference>
<dbReference type="EC" id="2.1.1.77" evidence="7"/>